<keyword evidence="4" id="KW-1185">Reference proteome</keyword>
<dbReference type="InterPro" id="IPR045175">
    <property type="entry name" value="M28_fam"/>
</dbReference>
<evidence type="ECO:0000313" key="3">
    <source>
        <dbReference type="EMBL" id="RLV59439.1"/>
    </source>
</evidence>
<dbReference type="PANTHER" id="PTHR12147:SF26">
    <property type="entry name" value="PEPTIDASE M28 DOMAIN-CONTAINING PROTEIN"/>
    <property type="match status" value="1"/>
</dbReference>
<proteinExistence type="predicted"/>
<dbReference type="AlphaFoldDB" id="A0A3L8PXB1"/>
<evidence type="ECO:0000259" key="2">
    <source>
        <dbReference type="Pfam" id="PF04389"/>
    </source>
</evidence>
<dbReference type="InterPro" id="IPR007484">
    <property type="entry name" value="Peptidase_M28"/>
</dbReference>
<keyword evidence="3" id="KW-0378">Hydrolase</keyword>
<dbReference type="OrthoDB" id="9778250at2"/>
<sequence length="443" mass="48698">MDICTMKKSFYLALLSSTVLLSACGEKPNPEITLAPISADVHYLASDELKGRASFTEYADNAAEYIAFRFKDVGLKPYKGSYLQSFSIYLRRPISTSVSLNGQAINLKDVAFVAGKAQLEWQDPSKLNITVVGADDSLRDAFRVANQQGGEQLLLVSPAQAKLFKRYKSYFEYPKAKMSKEDHGSLFAILTDDIKVNALNINATSELEEKPLSNVVGILPAKKSNTETVLFSAHYDHLPPKFADDKETIFNGADDNASGVSGIISLAKHFAALGNNKRDLMFVAFGAEEIGGFGSKYFSTHIDPNNIVAMINLEMIGKPSKFGAGKLWMTGYERSDLAQIMNQSLKSLNTEIYPDPYPKQNLFYRSDNATLARLGVPAHSFSSTQIDKDEHYHQSTDDVSTLDLKSLTQVVKTVAVASQPLVSGEATPSRIDKQQVKQSGKIF</sequence>
<organism evidence="3 4">
    <name type="scientific">Parashewanella curva</name>
    <dbReference type="NCBI Taxonomy" id="2338552"/>
    <lineage>
        <taxon>Bacteria</taxon>
        <taxon>Pseudomonadati</taxon>
        <taxon>Pseudomonadota</taxon>
        <taxon>Gammaproteobacteria</taxon>
        <taxon>Alteromonadales</taxon>
        <taxon>Shewanellaceae</taxon>
        <taxon>Parashewanella</taxon>
    </lineage>
</organism>
<dbReference type="Pfam" id="PF04389">
    <property type="entry name" value="Peptidase_M28"/>
    <property type="match status" value="1"/>
</dbReference>
<protein>
    <submittedName>
        <fullName evidence="3">M20/M25/M40 family metallo-hydrolase</fullName>
    </submittedName>
</protein>
<dbReference type="Proteomes" id="UP000281474">
    <property type="component" value="Unassembled WGS sequence"/>
</dbReference>
<dbReference type="GO" id="GO:0008235">
    <property type="term" value="F:metalloexopeptidase activity"/>
    <property type="evidence" value="ECO:0007669"/>
    <property type="project" value="InterPro"/>
</dbReference>
<evidence type="ECO:0000256" key="1">
    <source>
        <dbReference type="SAM" id="SignalP"/>
    </source>
</evidence>
<gene>
    <name evidence="3" type="ORF">D5018_12110</name>
</gene>
<dbReference type="PANTHER" id="PTHR12147">
    <property type="entry name" value="METALLOPEPTIDASE M28 FAMILY MEMBER"/>
    <property type="match status" value="1"/>
</dbReference>
<accession>A0A3L8PXB1</accession>
<dbReference type="GO" id="GO:0006508">
    <property type="term" value="P:proteolysis"/>
    <property type="evidence" value="ECO:0007669"/>
    <property type="project" value="InterPro"/>
</dbReference>
<feature type="chain" id="PRO_5018026031" evidence="1">
    <location>
        <begin position="24"/>
        <end position="443"/>
    </location>
</feature>
<dbReference type="EMBL" id="QZEI01000034">
    <property type="protein sequence ID" value="RLV59439.1"/>
    <property type="molecule type" value="Genomic_DNA"/>
</dbReference>
<evidence type="ECO:0000313" key="4">
    <source>
        <dbReference type="Proteomes" id="UP000281474"/>
    </source>
</evidence>
<feature type="signal peptide" evidence="1">
    <location>
        <begin position="1"/>
        <end position="23"/>
    </location>
</feature>
<feature type="domain" description="Peptidase M28" evidence="2">
    <location>
        <begin position="214"/>
        <end position="415"/>
    </location>
</feature>
<dbReference type="PROSITE" id="PS51257">
    <property type="entry name" value="PROKAR_LIPOPROTEIN"/>
    <property type="match status" value="1"/>
</dbReference>
<dbReference type="SUPFAM" id="SSF53187">
    <property type="entry name" value="Zn-dependent exopeptidases"/>
    <property type="match status" value="1"/>
</dbReference>
<comment type="caution">
    <text evidence="3">The sequence shown here is derived from an EMBL/GenBank/DDBJ whole genome shotgun (WGS) entry which is preliminary data.</text>
</comment>
<keyword evidence="1" id="KW-0732">Signal</keyword>
<reference evidence="3 4" key="1">
    <citation type="submission" date="2018-09" db="EMBL/GenBank/DDBJ databases">
        <title>Phylogeny of the Shewanellaceae, and recommendation for two new genera, Pseudoshewanella and Parashewanella.</title>
        <authorList>
            <person name="Wang G."/>
        </authorList>
    </citation>
    <scope>NUCLEOTIDE SEQUENCE [LARGE SCALE GENOMIC DNA]</scope>
    <source>
        <strain evidence="3 4">C51</strain>
    </source>
</reference>
<dbReference type="Gene3D" id="3.40.630.10">
    <property type="entry name" value="Zn peptidases"/>
    <property type="match status" value="1"/>
</dbReference>
<name>A0A3L8PXB1_9GAMM</name>